<organism evidence="1 2">
    <name type="scientific">Eubacterium limosum</name>
    <dbReference type="NCBI Taxonomy" id="1736"/>
    <lineage>
        <taxon>Bacteria</taxon>
        <taxon>Bacillati</taxon>
        <taxon>Bacillota</taxon>
        <taxon>Clostridia</taxon>
        <taxon>Eubacteriales</taxon>
        <taxon>Eubacteriaceae</taxon>
        <taxon>Eubacterium</taxon>
    </lineage>
</organism>
<evidence type="ECO:0000313" key="2">
    <source>
        <dbReference type="Proteomes" id="UP001215087"/>
    </source>
</evidence>
<sequence>MKYNNANSFKAKIKNIAKDKGIPAQQVQQNYLIEQVLRLIAQSRYNEYFIVKGGYLISNIIGIDKRTTMDLDVTLNGADLTQENLIKIFKEVLSDKEIDGFKFKIDSLAPIRRDDIYGGFEIKINAMFDTLREVVFIDVTTGDKITPKEIKYCIKSIFSDDEIHILSYNIETAIAEKLETVLSRGIGSTRPRDRYDLFTLWKLCHWEIDIKTLSLALVNTAGKRGSMEVVKNWTVQISEVRESDYQKQLWAKYQRSFKYASEISFEDSCKVVSEIMDLLEFSPF</sequence>
<comment type="caution">
    <text evidence="1">The sequence shown here is derived from an EMBL/GenBank/DDBJ whole genome shotgun (WGS) entry which is preliminary data.</text>
</comment>
<gene>
    <name evidence="1" type="ORF">PTZ04_09710</name>
</gene>
<dbReference type="GO" id="GO:0016740">
    <property type="term" value="F:transferase activity"/>
    <property type="evidence" value="ECO:0007669"/>
    <property type="project" value="UniProtKB-KW"/>
</dbReference>
<dbReference type="Proteomes" id="UP001215087">
    <property type="component" value="Unassembled WGS sequence"/>
</dbReference>
<keyword evidence="2" id="KW-1185">Reference proteome</keyword>
<evidence type="ECO:0000313" key="1">
    <source>
        <dbReference type="EMBL" id="MDE1470532.1"/>
    </source>
</evidence>
<dbReference type="EMBL" id="JAQSVD010000004">
    <property type="protein sequence ID" value="MDE1470532.1"/>
    <property type="molecule type" value="Genomic_DNA"/>
</dbReference>
<reference evidence="1 2" key="1">
    <citation type="submission" date="2023-02" db="EMBL/GenBank/DDBJ databases">
        <title>Comparative genome analysis of Eubacterium limosum species.</title>
        <authorList>
            <person name="Bak J.E."/>
        </authorList>
    </citation>
    <scope>NUCLEOTIDE SEQUENCE [LARGE SCALE GENOMIC DNA]</scope>
    <source>
        <strain evidence="1 2">KGMB01548</strain>
    </source>
</reference>
<proteinExistence type="predicted"/>
<dbReference type="RefSeq" id="WP_227209012.1">
    <property type="nucleotide sequence ID" value="NZ_JAJCLO010000017.1"/>
</dbReference>
<keyword evidence="1" id="KW-0808">Transferase</keyword>
<protein>
    <submittedName>
        <fullName evidence="1">Nucleotidyl transferase AbiEii/AbiGii toxin family protein</fullName>
    </submittedName>
</protein>
<dbReference type="Pfam" id="PF08843">
    <property type="entry name" value="AbiEii"/>
    <property type="match status" value="1"/>
</dbReference>
<name>A0ABT5UNM2_EUBLI</name>
<dbReference type="InterPro" id="IPR014942">
    <property type="entry name" value="AbiEii"/>
</dbReference>
<accession>A0ABT5UNM2</accession>